<dbReference type="Gene3D" id="3.30.565.10">
    <property type="entry name" value="Histidine kinase-like ATPase, C-terminal domain"/>
    <property type="match status" value="1"/>
</dbReference>
<dbReference type="PRINTS" id="PR00344">
    <property type="entry name" value="BCTRLSENSOR"/>
</dbReference>
<dbReference type="Gene3D" id="3.30.450.20">
    <property type="entry name" value="PAS domain"/>
    <property type="match status" value="1"/>
</dbReference>
<dbReference type="GO" id="GO:0004721">
    <property type="term" value="F:phosphoprotein phosphatase activity"/>
    <property type="evidence" value="ECO:0007669"/>
    <property type="project" value="TreeGrafter"/>
</dbReference>
<evidence type="ECO:0000256" key="4">
    <source>
        <dbReference type="ARBA" id="ARBA00012438"/>
    </source>
</evidence>
<dbReference type="InterPro" id="IPR050351">
    <property type="entry name" value="BphY/WalK/GraS-like"/>
</dbReference>
<keyword evidence="13" id="KW-1133">Transmembrane helix</keyword>
<evidence type="ECO:0000256" key="2">
    <source>
        <dbReference type="ARBA" id="ARBA00004236"/>
    </source>
</evidence>
<dbReference type="CDD" id="cd00082">
    <property type="entry name" value="HisKA"/>
    <property type="match status" value="1"/>
</dbReference>
<keyword evidence="16" id="KW-1185">Reference proteome</keyword>
<organism evidence="15 16">
    <name type="scientific">Ignavigranum ruoffiae</name>
    <dbReference type="NCBI Taxonomy" id="89093"/>
    <lineage>
        <taxon>Bacteria</taxon>
        <taxon>Bacillati</taxon>
        <taxon>Bacillota</taxon>
        <taxon>Bacilli</taxon>
        <taxon>Lactobacillales</taxon>
        <taxon>Aerococcaceae</taxon>
        <taxon>Ignavigranum</taxon>
    </lineage>
</organism>
<dbReference type="InterPro" id="IPR035965">
    <property type="entry name" value="PAS-like_dom_sf"/>
</dbReference>
<dbReference type="FunFam" id="1.10.287.130:FF:000001">
    <property type="entry name" value="Two-component sensor histidine kinase"/>
    <property type="match status" value="1"/>
</dbReference>
<protein>
    <recommendedName>
        <fullName evidence="4">histidine kinase</fullName>
        <ecNumber evidence="4">2.7.13.3</ecNumber>
    </recommendedName>
</protein>
<keyword evidence="8" id="KW-0547">Nucleotide-binding</keyword>
<dbReference type="SUPFAM" id="SSF47384">
    <property type="entry name" value="Homodimeric domain of signal transducing histidine kinase"/>
    <property type="match status" value="1"/>
</dbReference>
<name>A0A1H9DHA8_9LACT</name>
<dbReference type="GO" id="GO:0000155">
    <property type="term" value="F:phosphorelay sensor kinase activity"/>
    <property type="evidence" value="ECO:0007669"/>
    <property type="project" value="InterPro"/>
</dbReference>
<dbReference type="InterPro" id="IPR036097">
    <property type="entry name" value="HisK_dim/P_sf"/>
</dbReference>
<dbReference type="GO" id="GO:0045121">
    <property type="term" value="C:membrane raft"/>
    <property type="evidence" value="ECO:0007669"/>
    <property type="project" value="UniProtKB-SubCell"/>
</dbReference>
<keyword evidence="6" id="KW-0597">Phosphoprotein</keyword>
<feature type="domain" description="Histidine kinase" evidence="14">
    <location>
        <begin position="363"/>
        <end position="581"/>
    </location>
</feature>
<dbReference type="PROSITE" id="PS50109">
    <property type="entry name" value="HIS_KIN"/>
    <property type="match status" value="1"/>
</dbReference>
<evidence type="ECO:0000313" key="15">
    <source>
        <dbReference type="EMBL" id="SEQ12866.1"/>
    </source>
</evidence>
<dbReference type="CDD" id="cd00075">
    <property type="entry name" value="HATPase"/>
    <property type="match status" value="1"/>
</dbReference>
<evidence type="ECO:0000256" key="1">
    <source>
        <dbReference type="ARBA" id="ARBA00000085"/>
    </source>
</evidence>
<feature type="transmembrane region" description="Helical" evidence="13">
    <location>
        <begin position="16"/>
        <end position="35"/>
    </location>
</feature>
<dbReference type="STRING" id="89093.SAMN04488558_105141"/>
<dbReference type="InterPro" id="IPR003594">
    <property type="entry name" value="HATPase_dom"/>
</dbReference>
<dbReference type="InterPro" id="IPR004358">
    <property type="entry name" value="Sig_transdc_His_kin-like_C"/>
</dbReference>
<dbReference type="PANTHER" id="PTHR45453">
    <property type="entry name" value="PHOSPHATE REGULON SENSOR PROTEIN PHOR"/>
    <property type="match status" value="1"/>
</dbReference>
<sequence length="582" mass="66777">MIYQHSENRRLRIKQLILLFLPFIVLVAVFLNFQINRLISQVMVTQSNAFSSFIQEIDIDTLDQHDIKEIQSLYTSGTKLALIRPSPRLKIYWQNFEQADELDAIIQSLRVSSETSEYGKSASGYWIANQIKQGSGNYWFVEHYPKALFDDLRVGTASVWLGIIILFLFLLYLAYRIILVYIAKPIRVIDEGLQRVLEDDFTFEYYGTQFKDVDHLGRTVTSLKDKLVESRKDLVSSEQRLSILLDHLNLGVVLISPDHRIELFNPEAQNLLQFDQSTIGRTYETTIQSYVLVDMISRVIEESKGLSDEIEIFLPKQKYIDVNIIPFDDLNQFQKTGQSVLVLLYDISKIIKLETIRSEFVANASHELRTPVTAIKGFAETLQDGALKQPEMAEKFVKIIANESVRLEKLIHDILELSRVEKRSEPLHHEAFDVIQSVEDIIEFLSVKAKVRNIQIHTYYGQPQIIMHSDSGRIKQILINLLDNAITYSGLGKQIEIRVHQDMSHVYFSIKDNGVGIPYEDQKRIFERFYRVDKGRSRNSGGTGLGLSIVKNLVNLLEGSIELVSEPDQGTQFSLTLPLDGK</sequence>
<evidence type="ECO:0000256" key="3">
    <source>
        <dbReference type="ARBA" id="ARBA00004314"/>
    </source>
</evidence>
<evidence type="ECO:0000256" key="9">
    <source>
        <dbReference type="ARBA" id="ARBA00022777"/>
    </source>
</evidence>
<dbReference type="SUPFAM" id="SSF55874">
    <property type="entry name" value="ATPase domain of HSP90 chaperone/DNA topoisomerase II/histidine kinase"/>
    <property type="match status" value="1"/>
</dbReference>
<keyword evidence="13" id="KW-0812">Transmembrane</keyword>
<evidence type="ECO:0000256" key="6">
    <source>
        <dbReference type="ARBA" id="ARBA00022553"/>
    </source>
</evidence>
<dbReference type="SMART" id="SM00388">
    <property type="entry name" value="HisKA"/>
    <property type="match status" value="1"/>
</dbReference>
<evidence type="ECO:0000313" key="16">
    <source>
        <dbReference type="Proteomes" id="UP000198833"/>
    </source>
</evidence>
<dbReference type="Gene3D" id="1.10.287.130">
    <property type="match status" value="1"/>
</dbReference>
<dbReference type="InterPro" id="IPR005467">
    <property type="entry name" value="His_kinase_dom"/>
</dbReference>
<proteinExistence type="predicted"/>
<dbReference type="EMBL" id="FOEN01000005">
    <property type="protein sequence ID" value="SEQ12866.1"/>
    <property type="molecule type" value="Genomic_DNA"/>
</dbReference>
<keyword evidence="5" id="KW-1003">Cell membrane</keyword>
<dbReference type="GO" id="GO:0005886">
    <property type="term" value="C:plasma membrane"/>
    <property type="evidence" value="ECO:0007669"/>
    <property type="project" value="UniProtKB-SubCell"/>
</dbReference>
<gene>
    <name evidence="15" type="ORF">SAMN04488558_105141</name>
</gene>
<dbReference type="PANTHER" id="PTHR45453:SF1">
    <property type="entry name" value="PHOSPHATE REGULON SENSOR PROTEIN PHOR"/>
    <property type="match status" value="1"/>
</dbReference>
<dbReference type="InterPro" id="IPR036890">
    <property type="entry name" value="HATPase_C_sf"/>
</dbReference>
<evidence type="ECO:0000256" key="5">
    <source>
        <dbReference type="ARBA" id="ARBA00022475"/>
    </source>
</evidence>
<keyword evidence="12 13" id="KW-0472">Membrane</keyword>
<evidence type="ECO:0000256" key="10">
    <source>
        <dbReference type="ARBA" id="ARBA00022840"/>
    </source>
</evidence>
<dbReference type="SUPFAM" id="SSF55785">
    <property type="entry name" value="PYP-like sensor domain (PAS domain)"/>
    <property type="match status" value="1"/>
</dbReference>
<dbReference type="GO" id="GO:0016036">
    <property type="term" value="P:cellular response to phosphate starvation"/>
    <property type="evidence" value="ECO:0007669"/>
    <property type="project" value="TreeGrafter"/>
</dbReference>
<dbReference type="NCBIfam" id="NF046044">
    <property type="entry name" value="PnpS"/>
    <property type="match status" value="1"/>
</dbReference>
<reference evidence="15 16" key="1">
    <citation type="submission" date="2016-10" db="EMBL/GenBank/DDBJ databases">
        <authorList>
            <person name="de Groot N.N."/>
        </authorList>
    </citation>
    <scope>NUCLEOTIDE SEQUENCE [LARGE SCALE GENOMIC DNA]</scope>
    <source>
        <strain evidence="15 16">DSM 15695</strain>
    </source>
</reference>
<evidence type="ECO:0000256" key="7">
    <source>
        <dbReference type="ARBA" id="ARBA00022679"/>
    </source>
</evidence>
<comment type="catalytic activity">
    <reaction evidence="1">
        <text>ATP + protein L-histidine = ADP + protein N-phospho-L-histidine.</text>
        <dbReference type="EC" id="2.7.13.3"/>
    </reaction>
</comment>
<keyword evidence="11" id="KW-0902">Two-component regulatory system</keyword>
<dbReference type="SMART" id="SM00387">
    <property type="entry name" value="HATPase_c"/>
    <property type="match status" value="1"/>
</dbReference>
<evidence type="ECO:0000256" key="11">
    <source>
        <dbReference type="ARBA" id="ARBA00023012"/>
    </source>
</evidence>
<dbReference type="AlphaFoldDB" id="A0A1H9DHA8"/>
<keyword evidence="9 15" id="KW-0418">Kinase</keyword>
<dbReference type="FunFam" id="3.30.565.10:FF:000023">
    <property type="entry name" value="PAS domain-containing sensor histidine kinase"/>
    <property type="match status" value="1"/>
</dbReference>
<feature type="transmembrane region" description="Helical" evidence="13">
    <location>
        <begin position="159"/>
        <end position="183"/>
    </location>
</feature>
<dbReference type="Pfam" id="PF00512">
    <property type="entry name" value="HisKA"/>
    <property type="match status" value="1"/>
</dbReference>
<dbReference type="InterPro" id="IPR003661">
    <property type="entry name" value="HisK_dim/P_dom"/>
</dbReference>
<keyword evidence="10" id="KW-0067">ATP-binding</keyword>
<dbReference type="Pfam" id="PF02518">
    <property type="entry name" value="HATPase_c"/>
    <property type="match status" value="1"/>
</dbReference>
<evidence type="ECO:0000256" key="8">
    <source>
        <dbReference type="ARBA" id="ARBA00022741"/>
    </source>
</evidence>
<evidence type="ECO:0000259" key="14">
    <source>
        <dbReference type="PROSITE" id="PS50109"/>
    </source>
</evidence>
<keyword evidence="7" id="KW-0808">Transferase</keyword>
<accession>A0A1H9DHA8</accession>
<dbReference type="GO" id="GO:0005524">
    <property type="term" value="F:ATP binding"/>
    <property type="evidence" value="ECO:0007669"/>
    <property type="project" value="UniProtKB-KW"/>
</dbReference>
<dbReference type="Proteomes" id="UP000198833">
    <property type="component" value="Unassembled WGS sequence"/>
</dbReference>
<dbReference type="EC" id="2.7.13.3" evidence="4"/>
<evidence type="ECO:0000256" key="12">
    <source>
        <dbReference type="ARBA" id="ARBA00023136"/>
    </source>
</evidence>
<evidence type="ECO:0000256" key="13">
    <source>
        <dbReference type="SAM" id="Phobius"/>
    </source>
</evidence>
<comment type="subcellular location">
    <subcellularLocation>
        <location evidence="2">Cell membrane</location>
    </subcellularLocation>
    <subcellularLocation>
        <location evidence="3">Membrane raft</location>
        <topology evidence="3">Multi-pass membrane protein</topology>
    </subcellularLocation>
</comment>